<evidence type="ECO:0008006" key="2">
    <source>
        <dbReference type="Google" id="ProtNLM"/>
    </source>
</evidence>
<evidence type="ECO:0000313" key="1">
    <source>
        <dbReference type="EMBL" id="HET21500.1"/>
    </source>
</evidence>
<reference evidence="1" key="1">
    <citation type="journal article" date="2020" name="mSystems">
        <title>Genome- and Community-Level Interaction Insights into Carbon Utilization and Element Cycling Functions of Hydrothermarchaeota in Hydrothermal Sediment.</title>
        <authorList>
            <person name="Zhou Z."/>
            <person name="Liu Y."/>
            <person name="Xu W."/>
            <person name="Pan J."/>
            <person name="Luo Z.H."/>
            <person name="Li M."/>
        </authorList>
    </citation>
    <scope>NUCLEOTIDE SEQUENCE [LARGE SCALE GENOMIC DNA]</scope>
    <source>
        <strain evidence="1">SpSt-12</strain>
    </source>
</reference>
<dbReference type="InterPro" id="IPR016024">
    <property type="entry name" value="ARM-type_fold"/>
</dbReference>
<comment type="caution">
    <text evidence="1">The sequence shown here is derived from an EMBL/GenBank/DDBJ whole genome shotgun (WGS) entry which is preliminary data.</text>
</comment>
<accession>A0A7C2NA96</accession>
<dbReference type="AlphaFoldDB" id="A0A7C2NA96"/>
<proteinExistence type="predicted"/>
<dbReference type="EMBL" id="DSCQ01000068">
    <property type="protein sequence ID" value="HET21500.1"/>
    <property type="molecule type" value="Genomic_DNA"/>
</dbReference>
<dbReference type="InterPro" id="IPR054701">
    <property type="entry name" value="DVU0298-like"/>
</dbReference>
<protein>
    <recommendedName>
        <fullName evidence="2">HEAT repeat domain-containing protein</fullName>
    </recommendedName>
</protein>
<name>A0A7C2NA96_ARCFL</name>
<organism evidence="1">
    <name type="scientific">Archaeoglobus fulgidus</name>
    <dbReference type="NCBI Taxonomy" id="2234"/>
    <lineage>
        <taxon>Archaea</taxon>
        <taxon>Methanobacteriati</taxon>
        <taxon>Methanobacteriota</taxon>
        <taxon>Archaeoglobi</taxon>
        <taxon>Archaeoglobales</taxon>
        <taxon>Archaeoglobaceae</taxon>
        <taxon>Archaeoglobus</taxon>
    </lineage>
</organism>
<sequence length="180" mass="20692">MNLEELEPSKLISFLYHPEEILRFRAAEILGMKVSGTKARNLILRLFWHLNDESGAYCVGAPLGIAEIGKNNPEVFDSFKNKYVSLLDDWEVERRYVAYGIGRLAEIVKDAYPNPVEKLREKIEEIKDYSFTVYALIALKKLGDDISDLKLKFVDVKKLIEYYDGKKMISIALSDLLKIL</sequence>
<gene>
    <name evidence="1" type="ORF">ENN70_05355</name>
</gene>
<dbReference type="SUPFAM" id="SSF48371">
    <property type="entry name" value="ARM repeat"/>
    <property type="match status" value="1"/>
</dbReference>
<dbReference type="InterPro" id="IPR011989">
    <property type="entry name" value="ARM-like"/>
</dbReference>
<dbReference type="NCBIfam" id="NF045662">
    <property type="entry name" value="DVU0298_fam"/>
    <property type="match status" value="1"/>
</dbReference>
<dbReference type="Gene3D" id="1.25.10.10">
    <property type="entry name" value="Leucine-rich Repeat Variant"/>
    <property type="match status" value="1"/>
</dbReference>